<keyword evidence="1" id="KW-0808">Transferase</keyword>
<dbReference type="GO" id="GO:0016740">
    <property type="term" value="F:transferase activity"/>
    <property type="evidence" value="ECO:0007669"/>
    <property type="project" value="UniProtKB-KW"/>
</dbReference>
<dbReference type="AlphaFoldDB" id="X5GWL0"/>
<dbReference type="RefSeq" id="WP_038559516.1">
    <property type="nucleotide sequence ID" value="NZ_CP007481.1"/>
</dbReference>
<dbReference type="OrthoDB" id="9794326at2"/>
<dbReference type="KEGG" id="nhm:NHE_0490"/>
<gene>
    <name evidence="1" type="ORF">NHE_0490</name>
</gene>
<evidence type="ECO:0000313" key="2">
    <source>
        <dbReference type="Proteomes" id="UP000023755"/>
    </source>
</evidence>
<dbReference type="STRING" id="1286528.NHE_0490"/>
<protein>
    <submittedName>
        <fullName evidence="1">Putative glutamyl-tRNA(Gln) amidotransferase, C subunit</fullName>
    </submittedName>
</protein>
<reference evidence="1 2" key="1">
    <citation type="submission" date="2014-03" db="EMBL/GenBank/DDBJ databases">
        <title>Sequencing and Comparison of Genomes and Transcriptome Profiles of Human Ehrlichiosis Agents.</title>
        <authorList>
            <person name="Lin M."/>
            <person name="Daugherty S.C."/>
            <person name="Nagaraj S."/>
            <person name="Cheng Z."/>
            <person name="Xiong Q."/>
            <person name="Lin F.-Y."/>
            <person name="Sengamalay N."/>
            <person name="Ott S."/>
            <person name="Godinez A."/>
            <person name="Tallon L.J."/>
            <person name="Sadzewicz L."/>
            <person name="Fraser C.M."/>
            <person name="Dunning Hotopp J.C."/>
            <person name="Rikihisa Y."/>
        </authorList>
    </citation>
    <scope>NUCLEOTIDE SEQUENCE [LARGE SCALE GENOMIC DNA]</scope>
    <source>
        <strain evidence="1 2">Oregon</strain>
    </source>
</reference>
<accession>X5GWL0</accession>
<organism evidence="1 2">
    <name type="scientific">Neorickettsia helminthoeca str. Oregon</name>
    <dbReference type="NCBI Taxonomy" id="1286528"/>
    <lineage>
        <taxon>Bacteria</taxon>
        <taxon>Pseudomonadati</taxon>
        <taxon>Pseudomonadota</taxon>
        <taxon>Alphaproteobacteria</taxon>
        <taxon>Rickettsiales</taxon>
        <taxon>Anaplasmataceae</taxon>
        <taxon>Neorickettsia</taxon>
    </lineage>
</organism>
<name>X5GWL0_9RICK</name>
<sequence>MKDLSILKSKKLARISLAEAEIEEFSLKINSLFSWEKGITKLAAEEIKSPDADIHKEKLFTFSFEEESKFDEITSYTDTELGYFIVPKVLE</sequence>
<dbReference type="HOGENOM" id="CLU_2423917_0_0_5"/>
<proteinExistence type="predicted"/>
<dbReference type="Proteomes" id="UP000023755">
    <property type="component" value="Chromosome"/>
</dbReference>
<evidence type="ECO:0000313" key="1">
    <source>
        <dbReference type="EMBL" id="AHX11432.1"/>
    </source>
</evidence>
<keyword evidence="2" id="KW-1185">Reference proteome</keyword>
<dbReference type="EMBL" id="CP007481">
    <property type="protein sequence ID" value="AHX11432.1"/>
    <property type="molecule type" value="Genomic_DNA"/>
</dbReference>